<dbReference type="CDD" id="cd00586">
    <property type="entry name" value="4HBT"/>
    <property type="match status" value="1"/>
</dbReference>
<gene>
    <name evidence="3" type="ORF">A7D00_5993</name>
</gene>
<keyword evidence="4" id="KW-1185">Reference proteome</keyword>
<evidence type="ECO:0008006" key="5">
    <source>
        <dbReference type="Google" id="ProtNLM"/>
    </source>
</evidence>
<accession>A0A178FD29</accession>
<dbReference type="AlphaFoldDB" id="A0A178FD29"/>
<dbReference type="SUPFAM" id="SSF54637">
    <property type="entry name" value="Thioesterase/thiol ester dehydrase-isomerase"/>
    <property type="match status" value="1"/>
</dbReference>
<evidence type="ECO:0000256" key="1">
    <source>
        <dbReference type="ARBA" id="ARBA00038476"/>
    </source>
</evidence>
<reference evidence="3 4" key="1">
    <citation type="submission" date="2016-05" db="EMBL/GenBank/DDBJ databases">
        <title>Genome sequencing of Trichophyton violaceum CMCC(F)T3l isolated from hair.</title>
        <authorList>
            <person name="Zhan P."/>
            <person name="Tao Y."/>
            <person name="Liu W."/>
        </authorList>
    </citation>
    <scope>NUCLEOTIDE SEQUENCE [LARGE SCALE GENOMIC DNA]</scope>
    <source>
        <strain evidence="4">CMCC(F)T3l</strain>
    </source>
</reference>
<comment type="caution">
    <text evidence="3">The sequence shown here is derived from an EMBL/GenBank/DDBJ whole genome shotgun (WGS) entry which is preliminary data.</text>
</comment>
<name>A0A178FD29_TRIVO</name>
<dbReference type="InterPro" id="IPR029069">
    <property type="entry name" value="HotDog_dom_sf"/>
</dbReference>
<organism evidence="3 4">
    <name type="scientific">Trichophyton violaceum</name>
    <dbReference type="NCBI Taxonomy" id="34388"/>
    <lineage>
        <taxon>Eukaryota</taxon>
        <taxon>Fungi</taxon>
        <taxon>Dikarya</taxon>
        <taxon>Ascomycota</taxon>
        <taxon>Pezizomycotina</taxon>
        <taxon>Eurotiomycetes</taxon>
        <taxon>Eurotiomycetidae</taxon>
        <taxon>Onygenales</taxon>
        <taxon>Arthrodermataceae</taxon>
        <taxon>Trichophyton</taxon>
    </lineage>
</organism>
<dbReference type="PANTHER" id="PTHR12475">
    <property type="match status" value="1"/>
</dbReference>
<dbReference type="PANTHER" id="PTHR12475:SF4">
    <property type="entry name" value="PROTEIN THEM6"/>
    <property type="match status" value="1"/>
</dbReference>
<evidence type="ECO:0000313" key="3">
    <source>
        <dbReference type="EMBL" id="OAL69954.1"/>
    </source>
</evidence>
<dbReference type="Pfam" id="PF13279">
    <property type="entry name" value="4HBT_2"/>
    <property type="match status" value="1"/>
</dbReference>
<feature type="region of interest" description="Disordered" evidence="2">
    <location>
        <begin position="153"/>
        <end position="178"/>
    </location>
</feature>
<proteinExistence type="inferred from homology"/>
<dbReference type="Proteomes" id="UP000243519">
    <property type="component" value="Unassembled WGS sequence"/>
</dbReference>
<dbReference type="OrthoDB" id="265761at2759"/>
<comment type="similarity">
    <text evidence="1">Belongs to the lcsJ thioesterase family.</text>
</comment>
<feature type="compositionally biased region" description="Basic and acidic residues" evidence="2">
    <location>
        <begin position="169"/>
        <end position="178"/>
    </location>
</feature>
<dbReference type="EMBL" id="LHPN01000011">
    <property type="protein sequence ID" value="OAL69954.1"/>
    <property type="molecule type" value="Genomic_DNA"/>
</dbReference>
<evidence type="ECO:0000256" key="2">
    <source>
        <dbReference type="SAM" id="MobiDB-lite"/>
    </source>
</evidence>
<sequence>MSESAIPQTTMSLLGAFGSVGGLSATPFILYAILAVFTGILLINIKGLPGFWHVRLFKGITTQLFHAKRRNFHRDNDCTAGSGITNASSPNSDQPNGVPQLFSYLITEHRNFPIDCDYNMHKSNSTFFSDLDINRTQLLLNILGGFPRWKTADGTASPSNAEGINAVNKQDRPKRGSHQEKSLGIALGGVSCMFKKEIKPFQKYEIWSRVISWDEKWLYVVSYFVKDGMDKSALRPSSAKSQRTGREGNISSLDAKNYILSSSLSRYVFKDGRRTVKPQDVLVYMGLYPDGNAEASTEEVDGDSTSESLAMITEKRKRGLEAVKHFSEMDSLPLHFGDTMPPVLGRYMDL</sequence>
<evidence type="ECO:0000313" key="4">
    <source>
        <dbReference type="Proteomes" id="UP000243519"/>
    </source>
</evidence>
<protein>
    <recommendedName>
        <fullName evidence="5">Thioesterase</fullName>
    </recommendedName>
</protein>
<dbReference type="InterPro" id="IPR051490">
    <property type="entry name" value="THEM6_lcsJ_thioesterase"/>
</dbReference>